<feature type="region of interest" description="Disordered" evidence="9">
    <location>
        <begin position="111"/>
        <end position="154"/>
    </location>
</feature>
<feature type="compositionally biased region" description="Low complexity" evidence="9">
    <location>
        <begin position="335"/>
        <end position="349"/>
    </location>
</feature>
<comment type="subcellular location">
    <subcellularLocation>
        <location evidence="2">Cytoplasm</location>
    </subcellularLocation>
    <subcellularLocation>
        <location evidence="1">Nucleus</location>
    </subcellularLocation>
</comment>
<keyword evidence="5" id="KW-0678">Repressor</keyword>
<protein>
    <submittedName>
        <fullName evidence="10">Uncharacterized protein</fullName>
    </submittedName>
</protein>
<evidence type="ECO:0000256" key="2">
    <source>
        <dbReference type="ARBA" id="ARBA00004496"/>
    </source>
</evidence>
<dbReference type="Proteomes" id="UP000005627">
    <property type="component" value="Chromosome 2"/>
</dbReference>
<dbReference type="PANTHER" id="PTHR28246:SF1">
    <property type="entry name" value="G1-SPECIFIC TRANSCRIPTIONAL REPRESSOR WHI5-RELATED"/>
    <property type="match status" value="1"/>
</dbReference>
<dbReference type="PANTHER" id="PTHR28246">
    <property type="entry name" value="G1-SPECIFIC TRANSCRIPTIONAL REPRESSOR WHI5-RELATED"/>
    <property type="match status" value="1"/>
</dbReference>
<dbReference type="OrthoDB" id="2359117at2759"/>
<dbReference type="Pfam" id="PF08528">
    <property type="entry name" value="Whi5"/>
    <property type="match status" value="1"/>
</dbReference>
<feature type="compositionally biased region" description="Acidic residues" evidence="9">
    <location>
        <begin position="401"/>
        <end position="410"/>
    </location>
</feature>
<dbReference type="GO" id="GO:0005737">
    <property type="term" value="C:cytoplasm"/>
    <property type="evidence" value="ECO:0007669"/>
    <property type="project" value="UniProtKB-SubCell"/>
</dbReference>
<evidence type="ECO:0000256" key="1">
    <source>
        <dbReference type="ARBA" id="ARBA00004123"/>
    </source>
</evidence>
<gene>
    <name evidence="10" type="primary">TDEL0B02300</name>
    <name evidence="10" type="ORF">TDEL_0B02300</name>
</gene>
<feature type="region of interest" description="Disordered" evidence="9">
    <location>
        <begin position="262"/>
        <end position="410"/>
    </location>
</feature>
<feature type="compositionally biased region" description="Low complexity" evidence="9">
    <location>
        <begin position="371"/>
        <end position="384"/>
    </location>
</feature>
<keyword evidence="6" id="KW-0805">Transcription regulation</keyword>
<feature type="compositionally biased region" description="Basic and acidic residues" evidence="9">
    <location>
        <begin position="385"/>
        <end position="394"/>
    </location>
</feature>
<dbReference type="eggNOG" id="ENOG502RW1U">
    <property type="taxonomic scope" value="Eukaryota"/>
</dbReference>
<evidence type="ECO:0000256" key="4">
    <source>
        <dbReference type="ARBA" id="ARBA00022490"/>
    </source>
</evidence>
<evidence type="ECO:0000256" key="9">
    <source>
        <dbReference type="SAM" id="MobiDB-lite"/>
    </source>
</evidence>
<feature type="compositionally biased region" description="Polar residues" evidence="9">
    <location>
        <begin position="11"/>
        <end position="20"/>
    </location>
</feature>
<keyword evidence="7" id="KW-0804">Transcription</keyword>
<feature type="compositionally biased region" description="Polar residues" evidence="9">
    <location>
        <begin position="306"/>
        <end position="315"/>
    </location>
</feature>
<dbReference type="InParanoid" id="G8ZP15"/>
<evidence type="ECO:0000256" key="7">
    <source>
        <dbReference type="ARBA" id="ARBA00023163"/>
    </source>
</evidence>
<organism evidence="10 11">
    <name type="scientific">Torulaspora delbrueckii</name>
    <name type="common">Yeast</name>
    <name type="synonym">Candida colliculosa</name>
    <dbReference type="NCBI Taxonomy" id="4950"/>
    <lineage>
        <taxon>Eukaryota</taxon>
        <taxon>Fungi</taxon>
        <taxon>Dikarya</taxon>
        <taxon>Ascomycota</taxon>
        <taxon>Saccharomycotina</taxon>
        <taxon>Saccharomycetes</taxon>
        <taxon>Saccharomycetales</taxon>
        <taxon>Saccharomycetaceae</taxon>
        <taxon>Torulaspora</taxon>
    </lineage>
</organism>
<evidence type="ECO:0000256" key="5">
    <source>
        <dbReference type="ARBA" id="ARBA00022491"/>
    </source>
</evidence>
<dbReference type="InterPro" id="IPR013734">
    <property type="entry name" value="TF_Nrm1/Whi5"/>
</dbReference>
<name>G8ZP15_TORDE</name>
<comment type="similarity">
    <text evidence="3">Belongs to the WHI5/NRM1 family.</text>
</comment>
<dbReference type="GO" id="GO:0003712">
    <property type="term" value="F:transcription coregulator activity"/>
    <property type="evidence" value="ECO:0007669"/>
    <property type="project" value="TreeGrafter"/>
</dbReference>
<dbReference type="InterPro" id="IPR039198">
    <property type="entry name" value="Srl3/Whi5"/>
</dbReference>
<keyword evidence="4" id="KW-0963">Cytoplasm</keyword>
<evidence type="ECO:0000313" key="11">
    <source>
        <dbReference type="Proteomes" id="UP000005627"/>
    </source>
</evidence>
<reference evidence="10 11" key="1">
    <citation type="journal article" date="2011" name="Proc. Natl. Acad. Sci. U.S.A.">
        <title>Evolutionary erosion of yeast sex chromosomes by mating-type switching accidents.</title>
        <authorList>
            <person name="Gordon J.L."/>
            <person name="Armisen D."/>
            <person name="Proux-Wera E."/>
            <person name="Oheigeartaigh S.S."/>
            <person name="Byrne K.P."/>
            <person name="Wolfe K.H."/>
        </authorList>
    </citation>
    <scope>NUCLEOTIDE SEQUENCE [LARGE SCALE GENOMIC DNA]</scope>
    <source>
        <strain evidence="11">ATCC 10662 / CBS 1146 / NBRC 0425 / NCYC 2629 / NRRL Y-866</strain>
    </source>
</reference>
<accession>G8ZP15</accession>
<dbReference type="EMBL" id="HE616743">
    <property type="protein sequence ID" value="CCE90359.1"/>
    <property type="molecule type" value="Genomic_DNA"/>
</dbReference>
<evidence type="ECO:0000256" key="3">
    <source>
        <dbReference type="ARBA" id="ARBA00006922"/>
    </source>
</evidence>
<dbReference type="KEGG" id="tdl:TDEL_0B02300"/>
<dbReference type="GO" id="GO:0033309">
    <property type="term" value="C:SBF transcription complex"/>
    <property type="evidence" value="ECO:0007669"/>
    <property type="project" value="TreeGrafter"/>
</dbReference>
<feature type="region of interest" description="Disordered" evidence="9">
    <location>
        <begin position="230"/>
        <end position="250"/>
    </location>
</feature>
<dbReference type="GeneID" id="11504280"/>
<dbReference type="GO" id="GO:0000082">
    <property type="term" value="P:G1/S transition of mitotic cell cycle"/>
    <property type="evidence" value="ECO:0007669"/>
    <property type="project" value="InterPro"/>
</dbReference>
<feature type="compositionally biased region" description="Basic and acidic residues" evidence="9">
    <location>
        <begin position="287"/>
        <end position="296"/>
    </location>
</feature>
<dbReference type="AlphaFoldDB" id="G8ZP15"/>
<dbReference type="STRING" id="1076872.G8ZP15"/>
<sequence>MDKQEYRKHTSNPYFWSCTSGGLDMVDTGSDEERDTPRRFSKRSSAEYMRATSSPGSGLGQEASSPETPSPPRHGRRSSTSLGFFASPLHRAEGPASRMSQSGMHENAFLVPQSPSVKSRLLPPTTPKSRNAEIFLSPSPNLKSPGTYKDNGKPIREISNGLKARLNYAMVKLQNGWVDKTLPELDSELSSGAKRHKNDEDDENGDFDSGQIELARETILKGSSYNNEFITDSEETADEAGSSAVEESDTVNSAHLAFLKALSSPKKKMKQEAPPRSPLQWSKPKKIVTEKGKDQPSEVEAIETLMSLSSPQRPRSSTRDFSLPIPPKVPNVRGSMSSTSSSSRSSVSSQQPPLTIISGKPTRPVTVPIMQKQSSESSPESLQESFHEDTKLHYDQQQTDIETDVESDKE</sequence>
<keyword evidence="8" id="KW-0539">Nucleus</keyword>
<evidence type="ECO:0000256" key="6">
    <source>
        <dbReference type="ARBA" id="ARBA00023015"/>
    </source>
</evidence>
<feature type="region of interest" description="Disordered" evidence="9">
    <location>
        <begin position="1"/>
        <end position="81"/>
    </location>
</feature>
<dbReference type="RefSeq" id="XP_003679570.1">
    <property type="nucleotide sequence ID" value="XM_003679522.1"/>
</dbReference>
<evidence type="ECO:0000313" key="10">
    <source>
        <dbReference type="EMBL" id="CCE90359.1"/>
    </source>
</evidence>
<keyword evidence="11" id="KW-1185">Reference proteome</keyword>
<proteinExistence type="inferred from homology"/>
<dbReference type="HOGENOM" id="CLU_047047_0_0_1"/>
<evidence type="ECO:0000256" key="8">
    <source>
        <dbReference type="ARBA" id="ARBA00023242"/>
    </source>
</evidence>
<feature type="region of interest" description="Disordered" evidence="9">
    <location>
        <begin position="189"/>
        <end position="210"/>
    </location>
</feature>
<feature type="compositionally biased region" description="Polar residues" evidence="9">
    <location>
        <begin position="51"/>
        <end position="67"/>
    </location>
</feature>